<gene>
    <name evidence="1" type="ORF">FYJ29_03310</name>
</gene>
<proteinExistence type="predicted"/>
<evidence type="ECO:0008006" key="3">
    <source>
        <dbReference type="Google" id="ProtNLM"/>
    </source>
</evidence>
<dbReference type="RefSeq" id="WP_154328259.1">
    <property type="nucleotide sequence ID" value="NZ_CP045696.1"/>
</dbReference>
<reference evidence="1 2" key="1">
    <citation type="submission" date="2019-08" db="EMBL/GenBank/DDBJ databases">
        <title>In-depth cultivation of the pig gut microbiome towards novel bacterial diversity and tailored functional studies.</title>
        <authorList>
            <person name="Wylensek D."/>
            <person name="Hitch T.C.A."/>
            <person name="Clavel T."/>
        </authorList>
    </citation>
    <scope>NUCLEOTIDE SEQUENCE [LARGE SCALE GENOMIC DNA]</scope>
    <source>
        <strain evidence="1 2">Oil-RF-744-WCA-WT-10</strain>
    </source>
</reference>
<organism evidence="1 2">
    <name type="scientific">Sodaliphilus pleomorphus</name>
    <dbReference type="NCBI Taxonomy" id="2606626"/>
    <lineage>
        <taxon>Bacteria</taxon>
        <taxon>Pseudomonadati</taxon>
        <taxon>Bacteroidota</taxon>
        <taxon>Bacteroidia</taxon>
        <taxon>Bacteroidales</taxon>
        <taxon>Muribaculaceae</taxon>
        <taxon>Sodaliphilus</taxon>
    </lineage>
</organism>
<evidence type="ECO:0000313" key="2">
    <source>
        <dbReference type="Proteomes" id="UP000483362"/>
    </source>
</evidence>
<dbReference type="EMBL" id="VULT01000004">
    <property type="protein sequence ID" value="MSS16796.1"/>
    <property type="molecule type" value="Genomic_DNA"/>
</dbReference>
<sequence length="114" mass="13288">MVRRIKDEEIAKMYEKKLCNISATCSALGINRLTFYRRREKSKTLQKLLEEAEESLLDWAETKLISHIEDGDITTLLFFLKTKGKKRGYVEKVENDVSINGFEELMRSLPVDDD</sequence>
<dbReference type="AlphaFoldDB" id="A0A6L5XCJ9"/>
<keyword evidence="2" id="KW-1185">Reference proteome</keyword>
<dbReference type="Gene3D" id="1.10.10.60">
    <property type="entry name" value="Homeodomain-like"/>
    <property type="match status" value="1"/>
</dbReference>
<evidence type="ECO:0000313" key="1">
    <source>
        <dbReference type="EMBL" id="MSS16796.1"/>
    </source>
</evidence>
<protein>
    <recommendedName>
        <fullName evidence="3">Homeodomain phBC6A51-type domain-containing protein</fullName>
    </recommendedName>
</protein>
<dbReference type="Proteomes" id="UP000483362">
    <property type="component" value="Unassembled WGS sequence"/>
</dbReference>
<comment type="caution">
    <text evidence="1">The sequence shown here is derived from an EMBL/GenBank/DDBJ whole genome shotgun (WGS) entry which is preliminary data.</text>
</comment>
<accession>A0A6L5XCJ9</accession>
<name>A0A6L5XCJ9_9BACT</name>